<dbReference type="Proteomes" id="UP000198778">
    <property type="component" value="Unassembled WGS sequence"/>
</dbReference>
<dbReference type="NCBIfam" id="NF003810">
    <property type="entry name" value="PRK05399.1"/>
    <property type="match status" value="1"/>
</dbReference>
<dbReference type="InterPro" id="IPR007696">
    <property type="entry name" value="DNA_mismatch_repair_MutS_core"/>
</dbReference>
<evidence type="ECO:0000256" key="10">
    <source>
        <dbReference type="RuleBase" id="RU003756"/>
    </source>
</evidence>
<dbReference type="GO" id="GO:0140664">
    <property type="term" value="F:ATP-dependent DNA damage sensor activity"/>
    <property type="evidence" value="ECO:0007669"/>
    <property type="project" value="InterPro"/>
</dbReference>
<dbReference type="GO" id="GO:0006298">
    <property type="term" value="P:mismatch repair"/>
    <property type="evidence" value="ECO:0007669"/>
    <property type="project" value="UniProtKB-UniRule"/>
</dbReference>
<dbReference type="FunFam" id="3.40.1170.10:FF:000001">
    <property type="entry name" value="DNA mismatch repair protein MutS"/>
    <property type="match status" value="1"/>
</dbReference>
<dbReference type="Pfam" id="PF00488">
    <property type="entry name" value="MutS_V"/>
    <property type="match status" value="1"/>
</dbReference>
<dbReference type="InterPro" id="IPR000432">
    <property type="entry name" value="DNA_mismatch_repair_MutS_C"/>
</dbReference>
<accession>A0A1H0A9V1</accession>
<dbReference type="Pfam" id="PF01624">
    <property type="entry name" value="MutS_I"/>
    <property type="match status" value="1"/>
</dbReference>
<dbReference type="InterPro" id="IPR027417">
    <property type="entry name" value="P-loop_NTPase"/>
</dbReference>
<dbReference type="EMBL" id="FNIL01000001">
    <property type="protein sequence ID" value="SDN30398.1"/>
    <property type="molecule type" value="Genomic_DNA"/>
</dbReference>
<protein>
    <recommendedName>
        <fullName evidence="2 9">DNA mismatch repair protein MutS</fullName>
    </recommendedName>
</protein>
<evidence type="ECO:0000256" key="7">
    <source>
        <dbReference type="ARBA" id="ARBA00023204"/>
    </source>
</evidence>
<dbReference type="Gene3D" id="3.30.420.110">
    <property type="entry name" value="MutS, connector domain"/>
    <property type="match status" value="1"/>
</dbReference>
<dbReference type="GO" id="GO:0005829">
    <property type="term" value="C:cytosol"/>
    <property type="evidence" value="ECO:0007669"/>
    <property type="project" value="TreeGrafter"/>
</dbReference>
<dbReference type="InterPro" id="IPR007861">
    <property type="entry name" value="DNA_mismatch_repair_MutS_clamp"/>
</dbReference>
<dbReference type="Pfam" id="PF05190">
    <property type="entry name" value="MutS_IV"/>
    <property type="match status" value="1"/>
</dbReference>
<evidence type="ECO:0000256" key="2">
    <source>
        <dbReference type="ARBA" id="ARBA00021982"/>
    </source>
</evidence>
<sequence>MADNMTQTTPMMRQYEKIKAQHRDAFLFFRLGDFYELFQEDALKAAKELEITLTKRGKGEDAIPMCGVPHHSSEQYISRLIEKGFKVAICEQTEDPAAAKGVVKREVVQIITPGTVMSGQAVSEKSNQYVAAIGEESAHSFAVAAADMTTGEIFVTGAEDFTLALEELLSYEPKEIVLTSEMSEDFKEKLRHRSQLPVSEAANLQIEKDFSALVDQVPAEFLKRTCSQLMQYFLETTKRDLDHLQNVTYYESSQYLSIDGYSRRNLEITETMRDRKKKGSLLSVLDRTETAMGARRLKRWLERPAVHKETAEKRQELTAAFLEHFLERETVREQLRGVYDLERLSGRVAFGNVNGRDLIQLKKSLQQLPYIFETLKALNSSYAEQLIGTLSSPEPLVELLEQSIKEDCPPSITDGNLIKDSYHEQLDQYRDAMINGKSWIAELEAKEKKETGIKSLKIGFNKVFGYYIEVSRANLKYLPEGRYERKQTLTNAERYVTKELKEKEQIILEAEDKGGKLEYELFLEVRKKVKSYIRLLQDTAKAVSIIDVLQSFAEVAEQNHYVRPVFTKKRNVLLRESRHPVVEVTIDAGEYVANDILLHEERDMLLITGPNMAGKSTYMRQLALIVIMAQAGSFVPAAEAELPLFDHIFTRIGAADDLSQGQSTFMIEMLETKQAVERATPSSLILLDEIGRGTSTYDGMALAQAVIEHIHDKIKAMTLFSTHYHELTSLEHELARLKNVHVSAVEEEGKLTFLHKLVEGAADKSYGIHVARLADLPDSLIKRADHILSALENGKNQNGTAEKREAEPQQLSLFEEVPEHPIINELKELDVMNLTPMQAIQLLNDFQQKLK</sequence>
<dbReference type="Pfam" id="PF05192">
    <property type="entry name" value="MutS_III"/>
    <property type="match status" value="1"/>
</dbReference>
<dbReference type="STRING" id="745820.SAMN04488053_101410"/>
<dbReference type="InterPro" id="IPR045076">
    <property type="entry name" value="MutS"/>
</dbReference>
<dbReference type="SUPFAM" id="SSF55271">
    <property type="entry name" value="DNA repair protein MutS, domain I"/>
    <property type="match status" value="1"/>
</dbReference>
<keyword evidence="7 9" id="KW-0234">DNA repair</keyword>
<dbReference type="SUPFAM" id="SSF52540">
    <property type="entry name" value="P-loop containing nucleoside triphosphate hydrolases"/>
    <property type="match status" value="1"/>
</dbReference>
<dbReference type="PROSITE" id="PS00486">
    <property type="entry name" value="DNA_MISMATCH_REPAIR_2"/>
    <property type="match status" value="1"/>
</dbReference>
<comment type="similarity">
    <text evidence="1 9 10">Belongs to the DNA mismatch repair MutS family.</text>
</comment>
<dbReference type="PIRSF" id="PIRSF037677">
    <property type="entry name" value="DNA_mis_repair_Msh6"/>
    <property type="match status" value="1"/>
</dbReference>
<dbReference type="InterPro" id="IPR007860">
    <property type="entry name" value="DNA_mmatch_repair_MutS_con_dom"/>
</dbReference>
<dbReference type="InterPro" id="IPR005748">
    <property type="entry name" value="DNA_mismatch_repair_MutS"/>
</dbReference>
<proteinExistence type="inferred from homology"/>
<dbReference type="SUPFAM" id="SSF48334">
    <property type="entry name" value="DNA repair protein MutS, domain III"/>
    <property type="match status" value="1"/>
</dbReference>
<dbReference type="InterPro" id="IPR017261">
    <property type="entry name" value="DNA_mismatch_repair_MutS/MSH"/>
</dbReference>
<evidence type="ECO:0000259" key="11">
    <source>
        <dbReference type="PROSITE" id="PS00486"/>
    </source>
</evidence>
<evidence type="ECO:0000256" key="6">
    <source>
        <dbReference type="ARBA" id="ARBA00023125"/>
    </source>
</evidence>
<keyword evidence="6 9" id="KW-0238">DNA-binding</keyword>
<keyword evidence="5 9" id="KW-0067">ATP-binding</keyword>
<dbReference type="SMART" id="SM00534">
    <property type="entry name" value="MUTSac"/>
    <property type="match status" value="1"/>
</dbReference>
<feature type="domain" description="DNA mismatch repair proteins mutS family" evidence="11">
    <location>
        <begin position="683"/>
        <end position="699"/>
    </location>
</feature>
<dbReference type="Gene3D" id="1.10.1420.10">
    <property type="match status" value="2"/>
</dbReference>
<dbReference type="Pfam" id="PF05188">
    <property type="entry name" value="MutS_II"/>
    <property type="match status" value="1"/>
</dbReference>
<dbReference type="InterPro" id="IPR016151">
    <property type="entry name" value="DNA_mismatch_repair_MutS_N"/>
</dbReference>
<evidence type="ECO:0000256" key="8">
    <source>
        <dbReference type="ARBA" id="ARBA00024647"/>
    </source>
</evidence>
<dbReference type="PANTHER" id="PTHR11361:SF34">
    <property type="entry name" value="DNA MISMATCH REPAIR PROTEIN MSH1, MITOCHONDRIAL"/>
    <property type="match status" value="1"/>
</dbReference>
<reference evidence="13" key="1">
    <citation type="submission" date="2016-10" db="EMBL/GenBank/DDBJ databases">
        <authorList>
            <person name="Varghese N."/>
            <person name="Submissions S."/>
        </authorList>
    </citation>
    <scope>NUCLEOTIDE SEQUENCE [LARGE SCALE GENOMIC DNA]</scope>
    <source>
        <strain evidence="13">CGMCC 1.10369</strain>
    </source>
</reference>
<evidence type="ECO:0000313" key="12">
    <source>
        <dbReference type="EMBL" id="SDN30398.1"/>
    </source>
</evidence>
<dbReference type="InterPro" id="IPR007695">
    <property type="entry name" value="DNA_mismatch_repair_MutS-lik_N"/>
</dbReference>
<dbReference type="AlphaFoldDB" id="A0A1H0A9V1"/>
<evidence type="ECO:0000313" key="13">
    <source>
        <dbReference type="Proteomes" id="UP000198778"/>
    </source>
</evidence>
<gene>
    <name evidence="9" type="primary">mutS</name>
    <name evidence="12" type="ORF">SAMN04488053_101410</name>
</gene>
<dbReference type="CDD" id="cd03284">
    <property type="entry name" value="ABC_MutS1"/>
    <property type="match status" value="1"/>
</dbReference>
<dbReference type="Gene3D" id="3.40.1170.10">
    <property type="entry name" value="DNA repair protein MutS, domain I"/>
    <property type="match status" value="1"/>
</dbReference>
<keyword evidence="13" id="KW-1185">Reference proteome</keyword>
<feature type="binding site" evidence="9">
    <location>
        <begin position="609"/>
        <end position="616"/>
    </location>
    <ligand>
        <name>ATP</name>
        <dbReference type="ChEBI" id="CHEBI:30616"/>
    </ligand>
</feature>
<evidence type="ECO:0000256" key="4">
    <source>
        <dbReference type="ARBA" id="ARBA00022763"/>
    </source>
</evidence>
<evidence type="ECO:0000256" key="9">
    <source>
        <dbReference type="HAMAP-Rule" id="MF_00096"/>
    </source>
</evidence>
<dbReference type="SUPFAM" id="SSF53150">
    <property type="entry name" value="DNA repair protein MutS, domain II"/>
    <property type="match status" value="1"/>
</dbReference>
<dbReference type="InterPro" id="IPR036187">
    <property type="entry name" value="DNA_mismatch_repair_MutS_sf"/>
</dbReference>
<evidence type="ECO:0000256" key="5">
    <source>
        <dbReference type="ARBA" id="ARBA00022840"/>
    </source>
</evidence>
<dbReference type="GO" id="GO:0003684">
    <property type="term" value="F:damaged DNA binding"/>
    <property type="evidence" value="ECO:0007669"/>
    <property type="project" value="UniProtKB-UniRule"/>
</dbReference>
<dbReference type="HAMAP" id="MF_00096">
    <property type="entry name" value="MutS"/>
    <property type="match status" value="1"/>
</dbReference>
<keyword evidence="3 9" id="KW-0547">Nucleotide-binding</keyword>
<dbReference type="SMART" id="SM00533">
    <property type="entry name" value="MUTSd"/>
    <property type="match status" value="1"/>
</dbReference>
<keyword evidence="4 9" id="KW-0227">DNA damage</keyword>
<evidence type="ECO:0000256" key="1">
    <source>
        <dbReference type="ARBA" id="ARBA00006271"/>
    </source>
</evidence>
<organism evidence="12 13">
    <name type="scientific">Alkalicoccus daliensis</name>
    <dbReference type="NCBI Taxonomy" id="745820"/>
    <lineage>
        <taxon>Bacteria</taxon>
        <taxon>Bacillati</taxon>
        <taxon>Bacillota</taxon>
        <taxon>Bacilli</taxon>
        <taxon>Bacillales</taxon>
        <taxon>Bacillaceae</taxon>
        <taxon>Alkalicoccus</taxon>
    </lineage>
</organism>
<dbReference type="NCBIfam" id="TIGR01070">
    <property type="entry name" value="mutS1"/>
    <property type="match status" value="1"/>
</dbReference>
<dbReference type="PANTHER" id="PTHR11361">
    <property type="entry name" value="DNA MISMATCH REPAIR PROTEIN MUTS FAMILY MEMBER"/>
    <property type="match status" value="1"/>
</dbReference>
<dbReference type="GO" id="GO:0005524">
    <property type="term" value="F:ATP binding"/>
    <property type="evidence" value="ECO:0007669"/>
    <property type="project" value="UniProtKB-UniRule"/>
</dbReference>
<dbReference type="FunFam" id="3.40.50.300:FF:000870">
    <property type="entry name" value="MutS protein homolog 4"/>
    <property type="match status" value="1"/>
</dbReference>
<dbReference type="InterPro" id="IPR036678">
    <property type="entry name" value="MutS_con_dom_sf"/>
</dbReference>
<comment type="function">
    <text evidence="8 9">This protein is involved in the repair of mismatches in DNA. It is possible that it carries out the mismatch recognition step. This protein has a weak ATPase activity.</text>
</comment>
<name>A0A1H0A9V1_9BACI</name>
<dbReference type="GO" id="GO:0030983">
    <property type="term" value="F:mismatched DNA binding"/>
    <property type="evidence" value="ECO:0007669"/>
    <property type="project" value="InterPro"/>
</dbReference>
<dbReference type="Gene3D" id="3.40.50.300">
    <property type="entry name" value="P-loop containing nucleotide triphosphate hydrolases"/>
    <property type="match status" value="1"/>
</dbReference>
<dbReference type="FunFam" id="1.10.1420.10:FF:000007">
    <property type="entry name" value="DNA mismatch repair protein MutS"/>
    <property type="match status" value="1"/>
</dbReference>
<evidence type="ECO:0000256" key="3">
    <source>
        <dbReference type="ARBA" id="ARBA00022741"/>
    </source>
</evidence>